<keyword evidence="3" id="KW-0813">Transport</keyword>
<dbReference type="Proteomes" id="UP000030826">
    <property type="component" value="Unassembled WGS sequence"/>
</dbReference>
<dbReference type="RefSeq" id="WP_039191929.1">
    <property type="nucleotide sequence ID" value="NZ_JRFJ01000002.1"/>
</dbReference>
<dbReference type="InterPro" id="IPR017871">
    <property type="entry name" value="ABC_transporter-like_CS"/>
</dbReference>
<dbReference type="GO" id="GO:0005524">
    <property type="term" value="F:ATP binding"/>
    <property type="evidence" value="ECO:0007669"/>
    <property type="project" value="UniProtKB-KW"/>
</dbReference>
<reference evidence="7 8" key="1">
    <citation type="submission" date="2014-09" db="EMBL/GenBank/DDBJ databases">
        <title>Isolation and characterization of Aurantimonas altamirensis ON-56566 from clinical sample following a dog bite.</title>
        <authorList>
            <person name="Eshaghi A."/>
            <person name="Li A."/>
            <person name="Shahinas D."/>
            <person name="Bahn P."/>
            <person name="Kus J.V."/>
            <person name="Patel S.N."/>
        </authorList>
    </citation>
    <scope>NUCLEOTIDE SEQUENCE [LARGE SCALE GENOMIC DNA]</scope>
    <source>
        <strain evidence="7 8">ON-56566</strain>
    </source>
</reference>
<dbReference type="Gene3D" id="3.40.50.300">
    <property type="entry name" value="P-loop containing nucleotide triphosphate hydrolases"/>
    <property type="match status" value="1"/>
</dbReference>
<comment type="caution">
    <text evidence="7">The sequence shown here is derived from an EMBL/GenBank/DDBJ whole genome shotgun (WGS) entry which is preliminary data.</text>
</comment>
<dbReference type="PROSITE" id="PS00211">
    <property type="entry name" value="ABC_TRANSPORTER_1"/>
    <property type="match status" value="1"/>
</dbReference>
<dbReference type="InterPro" id="IPR050093">
    <property type="entry name" value="ABC_SmlMolc_Importer"/>
</dbReference>
<dbReference type="InterPro" id="IPR003439">
    <property type="entry name" value="ABC_transporter-like_ATP-bd"/>
</dbReference>
<dbReference type="GO" id="GO:0016887">
    <property type="term" value="F:ATP hydrolysis activity"/>
    <property type="evidence" value="ECO:0007669"/>
    <property type="project" value="InterPro"/>
</dbReference>
<dbReference type="AlphaFoldDB" id="A0A0B1Q640"/>
<evidence type="ECO:0000256" key="1">
    <source>
        <dbReference type="ARBA" id="ARBA00004417"/>
    </source>
</evidence>
<dbReference type="PANTHER" id="PTHR42781:SF4">
    <property type="entry name" value="SPERMIDINE_PUTRESCINE IMPORT ATP-BINDING PROTEIN POTA"/>
    <property type="match status" value="1"/>
</dbReference>
<dbReference type="Pfam" id="PF00005">
    <property type="entry name" value="ABC_tran"/>
    <property type="match status" value="1"/>
</dbReference>
<dbReference type="SUPFAM" id="SSF50331">
    <property type="entry name" value="MOP-like"/>
    <property type="match status" value="1"/>
</dbReference>
<dbReference type="GO" id="GO:0043190">
    <property type="term" value="C:ATP-binding cassette (ABC) transporter complex"/>
    <property type="evidence" value="ECO:0007669"/>
    <property type="project" value="InterPro"/>
</dbReference>
<comment type="similarity">
    <text evidence="2">Belongs to the ABC transporter superfamily.</text>
</comment>
<protein>
    <submittedName>
        <fullName evidence="7">ABC transporter</fullName>
    </submittedName>
</protein>
<dbReference type="InterPro" id="IPR027417">
    <property type="entry name" value="P-loop_NTPase"/>
</dbReference>
<dbReference type="SUPFAM" id="SSF52540">
    <property type="entry name" value="P-loop containing nucleoside triphosphate hydrolases"/>
    <property type="match status" value="1"/>
</dbReference>
<dbReference type="InterPro" id="IPR013611">
    <property type="entry name" value="Transp-assoc_OB_typ2"/>
</dbReference>
<feature type="domain" description="ABC transporter" evidence="6">
    <location>
        <begin position="4"/>
        <end position="238"/>
    </location>
</feature>
<dbReference type="GO" id="GO:0140359">
    <property type="term" value="F:ABC-type transporter activity"/>
    <property type="evidence" value="ECO:0007669"/>
    <property type="project" value="UniProtKB-ARBA"/>
</dbReference>
<gene>
    <name evidence="7" type="ORF">LA66_09790</name>
</gene>
<dbReference type="STRING" id="370622.LA66_09790"/>
<evidence type="ECO:0000313" key="7">
    <source>
        <dbReference type="EMBL" id="KHJ54846.1"/>
    </source>
</evidence>
<dbReference type="PANTHER" id="PTHR42781">
    <property type="entry name" value="SPERMIDINE/PUTRESCINE IMPORT ATP-BINDING PROTEIN POTA"/>
    <property type="match status" value="1"/>
</dbReference>
<dbReference type="InterPro" id="IPR003593">
    <property type="entry name" value="AAA+_ATPase"/>
</dbReference>
<evidence type="ECO:0000256" key="2">
    <source>
        <dbReference type="ARBA" id="ARBA00005417"/>
    </source>
</evidence>
<sequence length="355" mass="39143">MAFLELDRLIKNYGDFQAVRGIDLAVERGKLVCLLGPSGCGKTTTLRLIAGFVPASGGAIRVGGRVISSGTSTVAPEDRNMSMIFQSYALWPHMTVFNNVAYGLKLRRMKGDEVKARVHEILNATKLTPLADRYPGELSGGQQQRVSLARALVIKPQILLLDEPLSNLDANLREEMRFEIRRLHDEFRYTTVYVTHDQAEAMTTADMIVVMNDGRIEQAGSPEDIYERPETEFVANFIGGTNILRGDRGPGDSVIGDTGIVLRCGSGERAANGKTAVSIRHHNINLSPRKPADTQTNTANGIVQRQIYLGSHRDYLVSLPNQETIRAVAPVDVEIPVGQEVWLEFPPQHCRALAR</sequence>
<dbReference type="OrthoDB" id="9802264at2"/>
<evidence type="ECO:0000259" key="6">
    <source>
        <dbReference type="PROSITE" id="PS50893"/>
    </source>
</evidence>
<dbReference type="Pfam" id="PF08402">
    <property type="entry name" value="TOBE_2"/>
    <property type="match status" value="1"/>
</dbReference>
<dbReference type="PROSITE" id="PS50893">
    <property type="entry name" value="ABC_TRANSPORTER_2"/>
    <property type="match status" value="1"/>
</dbReference>
<dbReference type="SMART" id="SM00382">
    <property type="entry name" value="AAA"/>
    <property type="match status" value="1"/>
</dbReference>
<keyword evidence="4" id="KW-0547">Nucleotide-binding</keyword>
<evidence type="ECO:0000256" key="3">
    <source>
        <dbReference type="ARBA" id="ARBA00022448"/>
    </source>
</evidence>
<organism evidence="7 8">
    <name type="scientific">Aureimonas altamirensis</name>
    <dbReference type="NCBI Taxonomy" id="370622"/>
    <lineage>
        <taxon>Bacteria</taxon>
        <taxon>Pseudomonadati</taxon>
        <taxon>Pseudomonadota</taxon>
        <taxon>Alphaproteobacteria</taxon>
        <taxon>Hyphomicrobiales</taxon>
        <taxon>Aurantimonadaceae</taxon>
        <taxon>Aureimonas</taxon>
    </lineage>
</organism>
<proteinExistence type="inferred from homology"/>
<dbReference type="EMBL" id="JRFJ01000002">
    <property type="protein sequence ID" value="KHJ54846.1"/>
    <property type="molecule type" value="Genomic_DNA"/>
</dbReference>
<evidence type="ECO:0000256" key="4">
    <source>
        <dbReference type="ARBA" id="ARBA00022741"/>
    </source>
</evidence>
<evidence type="ECO:0000313" key="8">
    <source>
        <dbReference type="Proteomes" id="UP000030826"/>
    </source>
</evidence>
<dbReference type="FunFam" id="3.40.50.300:FF:000042">
    <property type="entry name" value="Maltose/maltodextrin ABC transporter, ATP-binding protein"/>
    <property type="match status" value="1"/>
</dbReference>
<comment type="subcellular location">
    <subcellularLocation>
        <location evidence="1">Cell inner membrane</location>
        <topology evidence="1">Peripheral membrane protein</topology>
    </subcellularLocation>
</comment>
<keyword evidence="5" id="KW-0067">ATP-binding</keyword>
<name>A0A0B1Q640_9HYPH</name>
<dbReference type="InterPro" id="IPR008995">
    <property type="entry name" value="Mo/tungstate-bd_C_term_dom"/>
</dbReference>
<evidence type="ECO:0000256" key="5">
    <source>
        <dbReference type="ARBA" id="ARBA00022840"/>
    </source>
</evidence>
<accession>A0A0B1Q640</accession>